<dbReference type="Gene3D" id="1.10.10.10">
    <property type="entry name" value="Winged helix-like DNA-binding domain superfamily/Winged helix DNA-binding domain"/>
    <property type="match status" value="1"/>
</dbReference>
<evidence type="ECO:0000259" key="1">
    <source>
        <dbReference type="Pfam" id="PF03551"/>
    </source>
</evidence>
<dbReference type="Pfam" id="PF03551">
    <property type="entry name" value="PadR"/>
    <property type="match status" value="1"/>
</dbReference>
<dbReference type="eggNOG" id="COG1695">
    <property type="taxonomic scope" value="Bacteria"/>
</dbReference>
<dbReference type="InterPro" id="IPR036388">
    <property type="entry name" value="WH-like_DNA-bd_sf"/>
</dbReference>
<dbReference type="EMBL" id="CP000774">
    <property type="protein sequence ID" value="ABS61795.1"/>
    <property type="molecule type" value="Genomic_DNA"/>
</dbReference>
<gene>
    <name evidence="2" type="ordered locus">Plav_0172</name>
</gene>
<feature type="domain" description="Transcription regulator PadR N-terminal" evidence="1">
    <location>
        <begin position="73"/>
        <end position="146"/>
    </location>
</feature>
<dbReference type="SUPFAM" id="SSF46785">
    <property type="entry name" value="Winged helix' DNA-binding domain"/>
    <property type="match status" value="1"/>
</dbReference>
<proteinExistence type="predicted"/>
<evidence type="ECO:0000313" key="2">
    <source>
        <dbReference type="EMBL" id="ABS61795.1"/>
    </source>
</evidence>
<keyword evidence="3" id="KW-1185">Reference proteome</keyword>
<dbReference type="KEGG" id="pla:Plav_0172"/>
<organism evidence="2 3">
    <name type="scientific">Parvibaculum lavamentivorans (strain DS-1 / DSM 13023 / NCIMB 13966)</name>
    <dbReference type="NCBI Taxonomy" id="402881"/>
    <lineage>
        <taxon>Bacteria</taxon>
        <taxon>Pseudomonadati</taxon>
        <taxon>Pseudomonadota</taxon>
        <taxon>Alphaproteobacteria</taxon>
        <taxon>Hyphomicrobiales</taxon>
        <taxon>Parvibaculaceae</taxon>
        <taxon>Parvibaculum</taxon>
    </lineage>
</organism>
<dbReference type="InterPro" id="IPR005149">
    <property type="entry name" value="Tscrpt_reg_PadR_N"/>
</dbReference>
<accession>A7HPG2</accession>
<dbReference type="PANTHER" id="PTHR43252:SF6">
    <property type="entry name" value="NEGATIVE TRANSCRIPTION REGULATOR PADR"/>
    <property type="match status" value="1"/>
</dbReference>
<dbReference type="Proteomes" id="UP000006377">
    <property type="component" value="Chromosome"/>
</dbReference>
<evidence type="ECO:0000313" key="3">
    <source>
        <dbReference type="Proteomes" id="UP000006377"/>
    </source>
</evidence>
<dbReference type="PANTHER" id="PTHR43252">
    <property type="entry name" value="TRANSCRIPTIONAL REGULATOR YQJI"/>
    <property type="match status" value="1"/>
</dbReference>
<dbReference type="AlphaFoldDB" id="A7HPG2"/>
<sequence>MRSSVLKARIYPCYRHAASHKKRCKLRRLPRGPLGNPKCSPYIGPIYRSNIVPSARPAGNKDSLSMQVTTLCLGALVFGEATGYEINKMFEDGPFSHFLDASYGSIYPALTRLTEEGLVTCKAEPQERRPDKKIYSLTEKGRKSLSEALQQTLAPDKFRSEFLFTVLFAHLLPRSRVRSLVDQRLAAMKEKVEEMAQPDEGDTPGMDFARQYGLAVYSASIQFLEHHRHLIEEIATEEEAHV</sequence>
<dbReference type="InterPro" id="IPR036390">
    <property type="entry name" value="WH_DNA-bd_sf"/>
</dbReference>
<reference evidence="2 3" key="1">
    <citation type="journal article" date="2011" name="Stand. Genomic Sci.">
        <title>Complete genome sequence of Parvibaculum lavamentivorans type strain (DS-1(T)).</title>
        <authorList>
            <person name="Schleheck D."/>
            <person name="Weiss M."/>
            <person name="Pitluck S."/>
            <person name="Bruce D."/>
            <person name="Land M.L."/>
            <person name="Han S."/>
            <person name="Saunders E."/>
            <person name="Tapia R."/>
            <person name="Detter C."/>
            <person name="Brettin T."/>
            <person name="Han J."/>
            <person name="Woyke T."/>
            <person name="Goodwin L."/>
            <person name="Pennacchio L."/>
            <person name="Nolan M."/>
            <person name="Cook A.M."/>
            <person name="Kjelleberg S."/>
            <person name="Thomas T."/>
        </authorList>
    </citation>
    <scope>NUCLEOTIDE SEQUENCE [LARGE SCALE GENOMIC DNA]</scope>
    <source>
        <strain evidence="3">DS-1 / DSM 13023 / NCIMB 13966</strain>
    </source>
</reference>
<dbReference type="Gene3D" id="6.10.140.1570">
    <property type="match status" value="1"/>
</dbReference>
<dbReference type="HOGENOM" id="CLU_089258_1_0_5"/>
<dbReference type="STRING" id="402881.Plav_0172"/>
<protein>
    <submittedName>
        <fullName evidence="2">Transcriptional regulator, PadR-like family</fullName>
    </submittedName>
</protein>
<name>A7HPG2_PARL1</name>